<accession>A0A024GAR3</accession>
<proteinExistence type="predicted"/>
<sequence length="161" mass="18344">MTNILEKYFTLSACNDSFPPTCLPHRISLHTCVICASAWNSLFARIVWRAILKSVSLSLQPPQLELVAPLFRPSCGVVEKKWTVSFEVVTASSILVFTGILWKRVTFTGCRTFKPLVEMVSPEMNSNDIDRTIFVSHHFLTRKRQGDFLSSHMSASWFLFQ</sequence>
<dbReference type="InParanoid" id="A0A024GAR3"/>
<reference evidence="1 2" key="1">
    <citation type="submission" date="2012-05" db="EMBL/GenBank/DDBJ databases">
        <title>Recombination and specialization in a pathogen metapopulation.</title>
        <authorList>
            <person name="Gardiner A."/>
            <person name="Kemen E."/>
            <person name="Schultz-Larsen T."/>
            <person name="MacLean D."/>
            <person name="Van Oosterhout C."/>
            <person name="Jones J.D.G."/>
        </authorList>
    </citation>
    <scope>NUCLEOTIDE SEQUENCE [LARGE SCALE GENOMIC DNA]</scope>
    <source>
        <strain evidence="1 2">Ac Nc2</strain>
    </source>
</reference>
<protein>
    <submittedName>
        <fullName evidence="1">Uncharacterized protein</fullName>
    </submittedName>
</protein>
<comment type="caution">
    <text evidence="1">The sequence shown here is derived from an EMBL/GenBank/DDBJ whole genome shotgun (WGS) entry which is preliminary data.</text>
</comment>
<dbReference type="AlphaFoldDB" id="A0A024GAR3"/>
<evidence type="ECO:0000313" key="2">
    <source>
        <dbReference type="Proteomes" id="UP000053237"/>
    </source>
</evidence>
<dbReference type="Proteomes" id="UP000053237">
    <property type="component" value="Unassembled WGS sequence"/>
</dbReference>
<keyword evidence="2" id="KW-1185">Reference proteome</keyword>
<name>A0A024GAR3_9STRA</name>
<dbReference type="EMBL" id="CAIX01000052">
    <property type="protein sequence ID" value="CCI43645.1"/>
    <property type="molecule type" value="Genomic_DNA"/>
</dbReference>
<evidence type="ECO:0000313" key="1">
    <source>
        <dbReference type="EMBL" id="CCI43645.1"/>
    </source>
</evidence>
<gene>
    <name evidence="1" type="ORF">BN9_044290</name>
</gene>
<organism evidence="1 2">
    <name type="scientific">Albugo candida</name>
    <dbReference type="NCBI Taxonomy" id="65357"/>
    <lineage>
        <taxon>Eukaryota</taxon>
        <taxon>Sar</taxon>
        <taxon>Stramenopiles</taxon>
        <taxon>Oomycota</taxon>
        <taxon>Peronosporomycetes</taxon>
        <taxon>Albuginales</taxon>
        <taxon>Albuginaceae</taxon>
        <taxon>Albugo</taxon>
    </lineage>
</organism>